<dbReference type="EC" id="4.2.1.151" evidence="4"/>
<dbReference type="GO" id="GO:0016836">
    <property type="term" value="F:hydro-lyase activity"/>
    <property type="evidence" value="ECO:0007669"/>
    <property type="project" value="UniProtKB-UniRule"/>
</dbReference>
<protein>
    <recommendedName>
        <fullName evidence="4">Chorismate dehydratase</fullName>
        <ecNumber evidence="4">4.2.1.151</ecNumber>
    </recommendedName>
    <alternativeName>
        <fullName evidence="4">Menaquinone biosynthetic enzyme MqnA</fullName>
    </alternativeName>
</protein>
<comment type="pathway">
    <text evidence="1 4">Quinol/quinone metabolism; menaquinone biosynthesis.</text>
</comment>
<evidence type="ECO:0000313" key="5">
    <source>
        <dbReference type="EMBL" id="BAT71959.1"/>
    </source>
</evidence>
<dbReference type="InterPro" id="IPR030868">
    <property type="entry name" value="MqnA"/>
</dbReference>
<dbReference type="KEGG" id="ttk:TST_1167"/>
<dbReference type="PANTHER" id="PTHR37690">
    <property type="entry name" value="CHORISMATE DEHYDRATASE"/>
    <property type="match status" value="1"/>
</dbReference>
<keyword evidence="6" id="KW-1185">Reference proteome</keyword>
<comment type="similarity">
    <text evidence="4">Belongs to the MqnA/MqnD family. MqnA subfamily.</text>
</comment>
<dbReference type="OrthoDB" id="9810112at2"/>
<name>A0A0S3QUH1_THET7</name>
<dbReference type="PANTHER" id="PTHR37690:SF1">
    <property type="entry name" value="CHORISMATE DEHYDRATASE"/>
    <property type="match status" value="1"/>
</dbReference>
<sequence>MLRLGIISYLNTLPVYYGIERGLVKLPDNVEVVKGVPTQLNRMLANGEIDMAVVSAFEYAQHYRDYLVLPQLCIGADGEVRSVLFFSTVPMEELDGREVYLTRASLTSKNLLMYIFKKRGIVPVYKEFVMEDGIPNNGYMGILLIGDDSLRMLSHNKFAYVYDLAELWKTEFGTPFVFALWCVRREAYLRCPSLVKEVWERLIESKRVSRQYYPQIAEEKARELGLSVKECLNYLNILHFDLAPAFVEGMKLFFEEMARVKLLKEVPEIEFANC</sequence>
<gene>
    <name evidence="4" type="primary">mqnA</name>
    <name evidence="5" type="ORF">TST_1167</name>
</gene>
<reference evidence="6" key="1">
    <citation type="journal article" date="2018" name="Science">
        <title>A primordial and reversible TCA cycle in a facultatively chemolithoautotrophic thermophile.</title>
        <authorList>
            <person name="Nunoura T."/>
            <person name="Chikaraishi Y."/>
            <person name="Izaki R."/>
            <person name="Suwa T."/>
            <person name="Sato T."/>
            <person name="Harada T."/>
            <person name="Mori K."/>
            <person name="Kato Y."/>
            <person name="Miyazaki M."/>
            <person name="Shimamura S."/>
            <person name="Yanagawa K."/>
            <person name="Shuto A."/>
            <person name="Ohkouchi N."/>
            <person name="Fujita N."/>
            <person name="Takaki Y."/>
            <person name="Atomi H."/>
            <person name="Takai K."/>
        </authorList>
    </citation>
    <scope>NUCLEOTIDE SEQUENCE [LARGE SCALE GENOMIC DNA]</scope>
    <source>
        <strain evidence="6">DSM 17441 / JCM 13301 / NBRC 103674 / ABI70S6</strain>
    </source>
</reference>
<dbReference type="HAMAP" id="MF_00995">
    <property type="entry name" value="MqnA"/>
    <property type="match status" value="1"/>
</dbReference>
<comment type="catalytic activity">
    <reaction evidence="4">
        <text>chorismate = 3-[(1-carboxyvinyl)-oxy]benzoate + H2O</text>
        <dbReference type="Rhea" id="RHEA:40051"/>
        <dbReference type="ChEBI" id="CHEBI:15377"/>
        <dbReference type="ChEBI" id="CHEBI:29748"/>
        <dbReference type="ChEBI" id="CHEBI:76981"/>
        <dbReference type="EC" id="4.2.1.151"/>
    </reaction>
</comment>
<dbReference type="STRING" id="1298851.TST_1167"/>
<dbReference type="RefSeq" id="WP_068549950.1">
    <property type="nucleotide sequence ID" value="NZ_AP013035.1"/>
</dbReference>
<accession>A0A0S3QUH1</accession>
<dbReference type="UniPathway" id="UPA00079"/>
<dbReference type="CDD" id="cd13634">
    <property type="entry name" value="PBP2_Sco4506"/>
    <property type="match status" value="1"/>
</dbReference>
<dbReference type="Pfam" id="PF02621">
    <property type="entry name" value="VitK2_biosynth"/>
    <property type="match status" value="1"/>
</dbReference>
<dbReference type="GO" id="GO:0009234">
    <property type="term" value="P:menaquinone biosynthetic process"/>
    <property type="evidence" value="ECO:0007669"/>
    <property type="project" value="UniProtKB-UniRule"/>
</dbReference>
<evidence type="ECO:0000256" key="2">
    <source>
        <dbReference type="ARBA" id="ARBA00022428"/>
    </source>
</evidence>
<dbReference type="InterPro" id="IPR003773">
    <property type="entry name" value="Menaquinone_biosynth"/>
</dbReference>
<dbReference type="Gene3D" id="3.40.190.10">
    <property type="entry name" value="Periplasmic binding protein-like II"/>
    <property type="match status" value="2"/>
</dbReference>
<proteinExistence type="inferred from homology"/>
<keyword evidence="2 4" id="KW-0474">Menaquinone biosynthesis</keyword>
<comment type="function">
    <text evidence="4">Catalyzes the dehydration of chorismate into 3-[(1-carboxyvinyl)oxy]benzoate, a step in the biosynthesis of menaquinone (MK, vitamin K2).</text>
</comment>
<keyword evidence="3 4" id="KW-0456">Lyase</keyword>
<dbReference type="SUPFAM" id="SSF53850">
    <property type="entry name" value="Periplasmic binding protein-like II"/>
    <property type="match status" value="1"/>
</dbReference>
<organism evidence="5 6">
    <name type="scientific">Thermosulfidibacter takaii (strain DSM 17441 / JCM 13301 / NBRC 103674 / ABI70S6)</name>
    <dbReference type="NCBI Taxonomy" id="1298851"/>
    <lineage>
        <taxon>Bacteria</taxon>
        <taxon>Pseudomonadati</taxon>
        <taxon>Thermosulfidibacterota</taxon>
        <taxon>Thermosulfidibacteria</taxon>
        <taxon>Thermosulfidibacterales</taxon>
        <taxon>Thermosulfidibacteraceae</taxon>
    </lineage>
</organism>
<evidence type="ECO:0000256" key="1">
    <source>
        <dbReference type="ARBA" id="ARBA00004863"/>
    </source>
</evidence>
<dbReference type="EMBL" id="AP013035">
    <property type="protein sequence ID" value="BAT71959.1"/>
    <property type="molecule type" value="Genomic_DNA"/>
</dbReference>
<dbReference type="AlphaFoldDB" id="A0A0S3QUH1"/>
<evidence type="ECO:0000256" key="4">
    <source>
        <dbReference type="HAMAP-Rule" id="MF_00995"/>
    </source>
</evidence>
<evidence type="ECO:0000313" key="6">
    <source>
        <dbReference type="Proteomes" id="UP000063234"/>
    </source>
</evidence>
<dbReference type="Proteomes" id="UP000063234">
    <property type="component" value="Chromosome"/>
</dbReference>
<evidence type="ECO:0000256" key="3">
    <source>
        <dbReference type="ARBA" id="ARBA00023239"/>
    </source>
</evidence>